<evidence type="ECO:0000313" key="2">
    <source>
        <dbReference type="EMBL" id="TIX50289.1"/>
    </source>
</evidence>
<protein>
    <recommendedName>
        <fullName evidence="4">Aspartate-semialdehyde dehydrogenase</fullName>
    </recommendedName>
</protein>
<evidence type="ECO:0000313" key="3">
    <source>
        <dbReference type="Proteomes" id="UP000309389"/>
    </source>
</evidence>
<dbReference type="RefSeq" id="WP_136693309.1">
    <property type="nucleotide sequence ID" value="NZ_SSHH01000002.1"/>
</dbReference>
<sequence length="195" mass="19967">MRHAGLLLPVLLLAACGQSGEGGASGAEPDGEAAVSDAVAADEASLGPKDMIDLQASGITVPAQDGDETLEVPFGSLREATEATLAGVLGDVLSRQEYEECPGGPLAVTEYAGLSLTFNEDDRFVGWFARAPYTPADSRSAMLAADGVMLEEDSTLGEEFTIGDPAGPIISGLFAGEGDDAAVEALWAGTNCIFR</sequence>
<reference evidence="2 3" key="1">
    <citation type="submission" date="2019-04" db="EMBL/GenBank/DDBJ databases">
        <title>Altererythrobacter aquimixticola sp. nov., isolated from sediment of junction between the ocean and a freshwater spring.</title>
        <authorList>
            <person name="Yoon J.-H."/>
        </authorList>
    </citation>
    <scope>NUCLEOTIDE SEQUENCE [LARGE SCALE GENOMIC DNA]</scope>
    <source>
        <strain evidence="2 3">SSKS-13</strain>
    </source>
</reference>
<dbReference type="AlphaFoldDB" id="A0A4T3EZU1"/>
<feature type="compositionally biased region" description="Low complexity" evidence="1">
    <location>
        <begin position="26"/>
        <end position="39"/>
    </location>
</feature>
<keyword evidence="3" id="KW-1185">Reference proteome</keyword>
<feature type="region of interest" description="Disordered" evidence="1">
    <location>
        <begin position="19"/>
        <end position="39"/>
    </location>
</feature>
<accession>A0A4T3EZU1</accession>
<organism evidence="2 3">
    <name type="scientific">Alteraurantiacibacter aquimixticola</name>
    <dbReference type="NCBI Taxonomy" id="2489173"/>
    <lineage>
        <taxon>Bacteria</taxon>
        <taxon>Pseudomonadati</taxon>
        <taxon>Pseudomonadota</taxon>
        <taxon>Alphaproteobacteria</taxon>
        <taxon>Sphingomonadales</taxon>
        <taxon>Erythrobacteraceae</taxon>
        <taxon>Alteraurantiacibacter</taxon>
    </lineage>
</organism>
<name>A0A4T3EZU1_9SPHN</name>
<dbReference type="EMBL" id="SSHH01000002">
    <property type="protein sequence ID" value="TIX50289.1"/>
    <property type="molecule type" value="Genomic_DNA"/>
</dbReference>
<dbReference type="PROSITE" id="PS51257">
    <property type="entry name" value="PROKAR_LIPOPROTEIN"/>
    <property type="match status" value="1"/>
</dbReference>
<proteinExistence type="predicted"/>
<dbReference type="OrthoDB" id="878483at2"/>
<dbReference type="Proteomes" id="UP000309389">
    <property type="component" value="Unassembled WGS sequence"/>
</dbReference>
<gene>
    <name evidence="2" type="ORF">E5222_08365</name>
</gene>
<comment type="caution">
    <text evidence="2">The sequence shown here is derived from an EMBL/GenBank/DDBJ whole genome shotgun (WGS) entry which is preliminary data.</text>
</comment>
<evidence type="ECO:0008006" key="4">
    <source>
        <dbReference type="Google" id="ProtNLM"/>
    </source>
</evidence>
<evidence type="ECO:0000256" key="1">
    <source>
        <dbReference type="SAM" id="MobiDB-lite"/>
    </source>
</evidence>